<keyword evidence="3" id="KW-1185">Reference proteome</keyword>
<reference evidence="2 3" key="1">
    <citation type="submission" date="2014-11" db="EMBL/GenBank/DDBJ databases">
        <authorList>
            <person name="Zhu J."/>
            <person name="Qi W."/>
            <person name="Song R."/>
        </authorList>
    </citation>
    <scope>NUCLEOTIDE SEQUENCE [LARGE SCALE GENOMIC DNA]</scope>
</reference>
<proteinExistence type="predicted"/>
<feature type="region of interest" description="Disordered" evidence="1">
    <location>
        <begin position="142"/>
        <end position="222"/>
    </location>
</feature>
<accession>A0A0G4E8R5</accession>
<dbReference type="Proteomes" id="UP000041254">
    <property type="component" value="Unassembled WGS sequence"/>
</dbReference>
<dbReference type="AlphaFoldDB" id="A0A0G4E8R5"/>
<feature type="region of interest" description="Disordered" evidence="1">
    <location>
        <begin position="662"/>
        <end position="681"/>
    </location>
</feature>
<feature type="region of interest" description="Disordered" evidence="1">
    <location>
        <begin position="595"/>
        <end position="640"/>
    </location>
</feature>
<evidence type="ECO:0000313" key="2">
    <source>
        <dbReference type="EMBL" id="CEL91789.1"/>
    </source>
</evidence>
<feature type="region of interest" description="Disordered" evidence="1">
    <location>
        <begin position="696"/>
        <end position="718"/>
    </location>
</feature>
<protein>
    <submittedName>
        <fullName evidence="2">Uncharacterized protein</fullName>
    </submittedName>
</protein>
<feature type="compositionally biased region" description="Gly residues" evidence="1">
    <location>
        <begin position="596"/>
        <end position="608"/>
    </location>
</feature>
<dbReference type="InParanoid" id="A0A0G4E8R5"/>
<dbReference type="OrthoDB" id="424654at2759"/>
<feature type="compositionally biased region" description="Acidic residues" evidence="1">
    <location>
        <begin position="244"/>
        <end position="265"/>
    </location>
</feature>
<evidence type="ECO:0000256" key="1">
    <source>
        <dbReference type="SAM" id="MobiDB-lite"/>
    </source>
</evidence>
<evidence type="ECO:0000313" key="3">
    <source>
        <dbReference type="Proteomes" id="UP000041254"/>
    </source>
</evidence>
<gene>
    <name evidence="2" type="ORF">Vbra_19992</name>
</gene>
<organism evidence="2 3">
    <name type="scientific">Vitrella brassicaformis (strain CCMP3155)</name>
    <dbReference type="NCBI Taxonomy" id="1169540"/>
    <lineage>
        <taxon>Eukaryota</taxon>
        <taxon>Sar</taxon>
        <taxon>Alveolata</taxon>
        <taxon>Colpodellida</taxon>
        <taxon>Vitrellaceae</taxon>
        <taxon>Vitrella</taxon>
    </lineage>
</organism>
<feature type="compositionally biased region" description="Low complexity" evidence="1">
    <location>
        <begin position="271"/>
        <end position="281"/>
    </location>
</feature>
<dbReference type="EMBL" id="CDMY01000022">
    <property type="protein sequence ID" value="CEL91789.1"/>
    <property type="molecule type" value="Genomic_DNA"/>
</dbReference>
<name>A0A0G4E8R5_VITBC</name>
<feature type="region of interest" description="Disordered" evidence="1">
    <location>
        <begin position="234"/>
        <end position="297"/>
    </location>
</feature>
<sequence length="738" mass="80743">MSSIINQLSPYFCAVCTPVKGNTQLGTLVDQSEIQINALQFQNSRSQLEENQRSVVERIVNRWAAMLYRGKKLEVVQQMIHGTQVVPLVVTLDKDLLTLDIGGTRQYLRNLTTLKLIDNNHTATAPQPPVAAAGAAAGASRAASLRGTLPPSLPSRVTQKAPVVYEEEAEEGEDDKRAENALGQRQQPAGQDADGKGEAEGETPVESPVRKPMKRQATGGMALLKRQVTGGAALGSRFSRFNPDDDEDEDEDEDEDDEGEAEEDQGDKPPSSSSSASASSRDASRETQQQQQQQDWAEWLRQSRTRLGTSLGFKTIGSTLGGFDTGRFFSGRPSLLRVRVHTYDLEAVFAGALASSTVRWRFGNRTDRLHFALALKILRSRDPQVTKMGVCHVERTHVPKELPFSPTQRDQHLFALARREHFDPQHGHTVVLSVVDLLVTRALRTPSSQLYVELYVRYPLVDKYLYVRSKPALLPAWAQWAHGPGGSQRHSSMQVDVAIEEISAAEVDSYDPHKEFVGKEEAEMRSVNSVARIAFNLHNVKVKIPKCPHSIFGRLIATDEYFPTAIGTFRLSVGQQHMTYKRPDDEQLRSHVRFGPIGGGVDDGGRGVGLPRPEDTPGSSLMVPKAPSGEASPADSLCSPRGPRDIHLIVHSAYKVKVRQQEQQAMELPRSGAGEQGPLGKAGLAVPAEHHAHLAPEGTALSPRTTAANEAAGASKPTHSTVELGLLSVRLLGYYNVQ</sequence>
<dbReference type="VEuPathDB" id="CryptoDB:Vbra_19992"/>